<dbReference type="OrthoDB" id="3159295at2759"/>
<organism evidence="1 2">
    <name type="scientific">Suillus luteus UH-Slu-Lm8-n1</name>
    <dbReference type="NCBI Taxonomy" id="930992"/>
    <lineage>
        <taxon>Eukaryota</taxon>
        <taxon>Fungi</taxon>
        <taxon>Dikarya</taxon>
        <taxon>Basidiomycota</taxon>
        <taxon>Agaricomycotina</taxon>
        <taxon>Agaricomycetes</taxon>
        <taxon>Agaricomycetidae</taxon>
        <taxon>Boletales</taxon>
        <taxon>Suillineae</taxon>
        <taxon>Suillaceae</taxon>
        <taxon>Suillus</taxon>
    </lineage>
</organism>
<dbReference type="STRING" id="930992.A0A0D0C2I5"/>
<evidence type="ECO:0000313" key="1">
    <source>
        <dbReference type="EMBL" id="KIK49118.1"/>
    </source>
</evidence>
<reference evidence="2" key="2">
    <citation type="submission" date="2015-01" db="EMBL/GenBank/DDBJ databases">
        <title>Evolutionary Origins and Diversification of the Mycorrhizal Mutualists.</title>
        <authorList>
            <consortium name="DOE Joint Genome Institute"/>
            <consortium name="Mycorrhizal Genomics Consortium"/>
            <person name="Kohler A."/>
            <person name="Kuo A."/>
            <person name="Nagy L.G."/>
            <person name="Floudas D."/>
            <person name="Copeland A."/>
            <person name="Barry K.W."/>
            <person name="Cichocki N."/>
            <person name="Veneault-Fourrey C."/>
            <person name="LaButti K."/>
            <person name="Lindquist E.A."/>
            <person name="Lipzen A."/>
            <person name="Lundell T."/>
            <person name="Morin E."/>
            <person name="Murat C."/>
            <person name="Riley R."/>
            <person name="Ohm R."/>
            <person name="Sun H."/>
            <person name="Tunlid A."/>
            <person name="Henrissat B."/>
            <person name="Grigoriev I.V."/>
            <person name="Hibbett D.S."/>
            <person name="Martin F."/>
        </authorList>
    </citation>
    <scope>NUCLEOTIDE SEQUENCE [LARGE SCALE GENOMIC DNA]</scope>
    <source>
        <strain evidence="2">UH-Slu-Lm8-n1</strain>
    </source>
</reference>
<protein>
    <submittedName>
        <fullName evidence="1">Uncharacterized protein</fullName>
    </submittedName>
</protein>
<keyword evidence="2" id="KW-1185">Reference proteome</keyword>
<evidence type="ECO:0000313" key="2">
    <source>
        <dbReference type="Proteomes" id="UP000054485"/>
    </source>
</evidence>
<accession>A0A0D0C2I5</accession>
<proteinExistence type="predicted"/>
<gene>
    <name evidence="1" type="ORF">CY34DRAFT_39273</name>
</gene>
<dbReference type="InParanoid" id="A0A0D0C2I5"/>
<feature type="non-terminal residue" evidence="1">
    <location>
        <position position="361"/>
    </location>
</feature>
<dbReference type="AlphaFoldDB" id="A0A0D0C2I5"/>
<dbReference type="Proteomes" id="UP000054485">
    <property type="component" value="Unassembled WGS sequence"/>
</dbReference>
<sequence>LVCSQFRHVALRHYFSSIRVASAKQLAAYTNFHYSLVSRRNAPCDSVGFDYVKTLIAPSHALEAASWNPSLYRNLKHLMISFSSDGRQSQTTRLKCIFSPPATLTPWFPSQLTSLTMTRLWRIDVPLLKIVASAFPSVKILHLSCSEQLDVSCCWPCFEESSTAVVHSPIPNYFNDITKLTDNFADSLEPLTQLTDLHLGIFLSDEEMVEKHIEHYDTPLAFDHTLRTAFSPKAASPHIGNILSQLEAETTTGLISYSVDQDNKIEESQPGACTDDDLPFPHGPELCRTCKLIGSASKVRTRELEASLALARKLKTLRTVGWSSFFTSQVFEVDKVGDWRRRTTTYILRVNGRVRVRRRPW</sequence>
<dbReference type="EMBL" id="KN835134">
    <property type="protein sequence ID" value="KIK49118.1"/>
    <property type="molecule type" value="Genomic_DNA"/>
</dbReference>
<name>A0A0D0C2I5_9AGAM</name>
<dbReference type="HOGENOM" id="CLU_056227_1_0_1"/>
<reference evidence="1 2" key="1">
    <citation type="submission" date="2014-04" db="EMBL/GenBank/DDBJ databases">
        <authorList>
            <consortium name="DOE Joint Genome Institute"/>
            <person name="Kuo A."/>
            <person name="Ruytinx J."/>
            <person name="Rineau F."/>
            <person name="Colpaert J."/>
            <person name="Kohler A."/>
            <person name="Nagy L.G."/>
            <person name="Floudas D."/>
            <person name="Copeland A."/>
            <person name="Barry K.W."/>
            <person name="Cichocki N."/>
            <person name="Veneault-Fourrey C."/>
            <person name="LaButti K."/>
            <person name="Lindquist E.A."/>
            <person name="Lipzen A."/>
            <person name="Lundell T."/>
            <person name="Morin E."/>
            <person name="Murat C."/>
            <person name="Sun H."/>
            <person name="Tunlid A."/>
            <person name="Henrissat B."/>
            <person name="Grigoriev I.V."/>
            <person name="Hibbett D.S."/>
            <person name="Martin F."/>
            <person name="Nordberg H.P."/>
            <person name="Cantor M.N."/>
            <person name="Hua S.X."/>
        </authorList>
    </citation>
    <scope>NUCLEOTIDE SEQUENCE [LARGE SCALE GENOMIC DNA]</scope>
    <source>
        <strain evidence="1 2">UH-Slu-Lm8-n1</strain>
    </source>
</reference>
<feature type="non-terminal residue" evidence="1">
    <location>
        <position position="1"/>
    </location>
</feature>